<dbReference type="SUPFAM" id="SSF46785">
    <property type="entry name" value="Winged helix' DNA-binding domain"/>
    <property type="match status" value="1"/>
</dbReference>
<dbReference type="Proteomes" id="UP000191153">
    <property type="component" value="Unassembled WGS sequence"/>
</dbReference>
<dbReference type="EMBL" id="FUWX01000009">
    <property type="protein sequence ID" value="SJZ69594.1"/>
    <property type="molecule type" value="Genomic_DNA"/>
</dbReference>
<name>A0A1T4MS16_9FUSO</name>
<dbReference type="InterPro" id="IPR000835">
    <property type="entry name" value="HTH_MarR-typ"/>
</dbReference>
<evidence type="ECO:0000259" key="1">
    <source>
        <dbReference type="SMART" id="SM00347"/>
    </source>
</evidence>
<dbReference type="SMART" id="SM00347">
    <property type="entry name" value="HTH_MARR"/>
    <property type="match status" value="1"/>
</dbReference>
<dbReference type="GO" id="GO:0003700">
    <property type="term" value="F:DNA-binding transcription factor activity"/>
    <property type="evidence" value="ECO:0007669"/>
    <property type="project" value="InterPro"/>
</dbReference>
<evidence type="ECO:0000313" key="3">
    <source>
        <dbReference type="Proteomes" id="UP000191153"/>
    </source>
</evidence>
<accession>A0A1T4MS16</accession>
<sequence>MTNLKKGLVRNLLFFSNFLTEKIEEVLKDFNITHSEYLILRYILDFQGSTQYEIAKKLHISTQRCNQIAKLLFEKNLILKKETLKGKLIKKELTITEDGINLLNKIAKELFISFQKENIPNDDLIILNLTLQKLNSFIQTKR</sequence>
<dbReference type="InterPro" id="IPR036388">
    <property type="entry name" value="WH-like_DNA-bd_sf"/>
</dbReference>
<dbReference type="InterPro" id="IPR036390">
    <property type="entry name" value="WH_DNA-bd_sf"/>
</dbReference>
<reference evidence="2 3" key="1">
    <citation type="submission" date="2017-02" db="EMBL/GenBank/DDBJ databases">
        <authorList>
            <person name="Peterson S.W."/>
        </authorList>
    </citation>
    <scope>NUCLEOTIDE SEQUENCE [LARGE SCALE GENOMIC DNA]</scope>
    <source>
        <strain evidence="2 3">ATCC 700028</strain>
    </source>
</reference>
<gene>
    <name evidence="2" type="ORF">SAMN02745174_01293</name>
</gene>
<dbReference type="GO" id="GO:0003677">
    <property type="term" value="F:DNA binding"/>
    <property type="evidence" value="ECO:0007669"/>
    <property type="project" value="UniProtKB-KW"/>
</dbReference>
<feature type="domain" description="HTH marR-type" evidence="1">
    <location>
        <begin position="25"/>
        <end position="126"/>
    </location>
</feature>
<keyword evidence="2" id="KW-0238">DNA-binding</keyword>
<keyword evidence="3" id="KW-1185">Reference proteome</keyword>
<evidence type="ECO:0000313" key="2">
    <source>
        <dbReference type="EMBL" id="SJZ69594.1"/>
    </source>
</evidence>
<dbReference type="RefSeq" id="WP_078693791.1">
    <property type="nucleotide sequence ID" value="NZ_FUWX01000009.1"/>
</dbReference>
<dbReference type="STRING" id="180163.SAMN02745174_01293"/>
<dbReference type="Gene3D" id="1.10.10.10">
    <property type="entry name" value="Winged helix-like DNA-binding domain superfamily/Winged helix DNA-binding domain"/>
    <property type="match status" value="1"/>
</dbReference>
<dbReference type="Pfam" id="PF12802">
    <property type="entry name" value="MarR_2"/>
    <property type="match status" value="1"/>
</dbReference>
<organism evidence="2 3">
    <name type="scientific">Cetobacterium ceti</name>
    <dbReference type="NCBI Taxonomy" id="180163"/>
    <lineage>
        <taxon>Bacteria</taxon>
        <taxon>Fusobacteriati</taxon>
        <taxon>Fusobacteriota</taxon>
        <taxon>Fusobacteriia</taxon>
        <taxon>Fusobacteriales</taxon>
        <taxon>Fusobacteriaceae</taxon>
        <taxon>Cetobacterium</taxon>
    </lineage>
</organism>
<dbReference type="AlphaFoldDB" id="A0A1T4MS16"/>
<protein>
    <submittedName>
        <fullName evidence="2">DNA-binding transcriptional regulator, MarR family</fullName>
    </submittedName>
</protein>
<proteinExistence type="predicted"/>